<accession>A0A239XGR7</accession>
<dbReference type="RefSeq" id="WP_095072045.1">
    <property type="nucleotide sequence ID" value="NZ_LT906465.1"/>
</dbReference>
<evidence type="ECO:0000256" key="5">
    <source>
        <dbReference type="ARBA" id="ARBA00037691"/>
    </source>
</evidence>
<evidence type="ECO:0000313" key="13">
    <source>
        <dbReference type="EMBL" id="SNV45925.1"/>
    </source>
</evidence>
<dbReference type="KEGG" id="ctak:4412677_01552"/>
<dbReference type="SMART" id="SM01240">
    <property type="entry name" value="IMPDH"/>
    <property type="match status" value="1"/>
</dbReference>
<dbReference type="GO" id="GO:0006163">
    <property type="term" value="P:purine nucleotide metabolic process"/>
    <property type="evidence" value="ECO:0007669"/>
    <property type="project" value="UniProtKB-UniRule"/>
</dbReference>
<comment type="catalytic activity">
    <reaction evidence="6 8 11">
        <text>IMP + NH4(+) + NADP(+) = GMP + NADPH + 2 H(+)</text>
        <dbReference type="Rhea" id="RHEA:17185"/>
        <dbReference type="ChEBI" id="CHEBI:15378"/>
        <dbReference type="ChEBI" id="CHEBI:28938"/>
        <dbReference type="ChEBI" id="CHEBI:57783"/>
        <dbReference type="ChEBI" id="CHEBI:58053"/>
        <dbReference type="ChEBI" id="CHEBI:58115"/>
        <dbReference type="ChEBI" id="CHEBI:58349"/>
        <dbReference type="EC" id="1.7.1.7"/>
    </reaction>
</comment>
<dbReference type="EMBL" id="LT906465">
    <property type="protein sequence ID" value="SNV45925.1"/>
    <property type="molecule type" value="Genomic_DNA"/>
</dbReference>
<keyword evidence="2 8" id="KW-0521">NADP</keyword>
<organism evidence="13 14">
    <name type="scientific">Chryseobacterium taklimakanense</name>
    <dbReference type="NCBI Taxonomy" id="536441"/>
    <lineage>
        <taxon>Bacteria</taxon>
        <taxon>Pseudomonadati</taxon>
        <taxon>Bacteroidota</taxon>
        <taxon>Flavobacteriia</taxon>
        <taxon>Flavobacteriales</taxon>
        <taxon>Weeksellaceae</taxon>
        <taxon>Chryseobacterium group</taxon>
        <taxon>Chryseobacterium</taxon>
    </lineage>
</organism>
<evidence type="ECO:0000256" key="2">
    <source>
        <dbReference type="ARBA" id="ARBA00022857"/>
    </source>
</evidence>
<feature type="binding site" evidence="8">
    <location>
        <begin position="108"/>
        <end position="131"/>
    </location>
    <ligand>
        <name>NADP(+)</name>
        <dbReference type="ChEBI" id="CHEBI:58349"/>
    </ligand>
</feature>
<evidence type="ECO:0000256" key="1">
    <source>
        <dbReference type="ARBA" id="ARBA00022723"/>
    </source>
</evidence>
<evidence type="ECO:0000256" key="10">
    <source>
        <dbReference type="PIRSR" id="PIRSR000235-3"/>
    </source>
</evidence>
<dbReference type="PANTHER" id="PTHR43170">
    <property type="entry name" value="GMP REDUCTASE"/>
    <property type="match status" value="1"/>
</dbReference>
<dbReference type="NCBIfam" id="NF003470">
    <property type="entry name" value="PRK05096.1"/>
    <property type="match status" value="1"/>
</dbReference>
<dbReference type="CDD" id="cd00381">
    <property type="entry name" value="IMPDH"/>
    <property type="match status" value="1"/>
</dbReference>
<dbReference type="Pfam" id="PF00478">
    <property type="entry name" value="IMPDH"/>
    <property type="match status" value="1"/>
</dbReference>
<dbReference type="NCBIfam" id="TIGR01305">
    <property type="entry name" value="GMP_reduct_1"/>
    <property type="match status" value="1"/>
</dbReference>
<proteinExistence type="inferred from homology"/>
<evidence type="ECO:0000256" key="11">
    <source>
        <dbReference type="RuleBase" id="RU003929"/>
    </source>
</evidence>
<dbReference type="HAMAP" id="MF_00596">
    <property type="entry name" value="GMP_reduct_type1"/>
    <property type="match status" value="1"/>
</dbReference>
<comment type="similarity">
    <text evidence="7 8">Belongs to the IMPDH/GMPR family. GuaC type 1 subfamily.</text>
</comment>
<feature type="binding site" evidence="8">
    <location>
        <begin position="216"/>
        <end position="239"/>
    </location>
    <ligand>
        <name>NADP(+)</name>
        <dbReference type="ChEBI" id="CHEBI:58349"/>
    </ligand>
</feature>
<dbReference type="PROSITE" id="PS00487">
    <property type="entry name" value="IMP_DH_GMP_RED"/>
    <property type="match status" value="1"/>
</dbReference>
<evidence type="ECO:0000256" key="3">
    <source>
        <dbReference type="ARBA" id="ARBA00022958"/>
    </source>
</evidence>
<dbReference type="GO" id="GO:0046872">
    <property type="term" value="F:metal ion binding"/>
    <property type="evidence" value="ECO:0007669"/>
    <property type="project" value="UniProtKB-KW"/>
</dbReference>
<evidence type="ECO:0000256" key="4">
    <source>
        <dbReference type="ARBA" id="ARBA00023002"/>
    </source>
</evidence>
<comment type="subunit">
    <text evidence="8">Homotetramer.</text>
</comment>
<dbReference type="AlphaFoldDB" id="A0A239XGR7"/>
<name>A0A239XGR7_9FLAO</name>
<evidence type="ECO:0000256" key="6">
    <source>
        <dbReference type="ARBA" id="ARBA00048616"/>
    </source>
</evidence>
<feature type="domain" description="IMP dehydrogenase/GMP reductase" evidence="12">
    <location>
        <begin position="9"/>
        <end position="338"/>
    </location>
</feature>
<evidence type="ECO:0000256" key="8">
    <source>
        <dbReference type="HAMAP-Rule" id="MF_00596"/>
    </source>
</evidence>
<evidence type="ECO:0000259" key="12">
    <source>
        <dbReference type="Pfam" id="PF00478"/>
    </source>
</evidence>
<evidence type="ECO:0000313" key="14">
    <source>
        <dbReference type="Proteomes" id="UP000215196"/>
    </source>
</evidence>
<dbReference type="InterPro" id="IPR005993">
    <property type="entry name" value="GMPR"/>
</dbReference>
<dbReference type="GO" id="GO:1902560">
    <property type="term" value="C:GMP reductase complex"/>
    <property type="evidence" value="ECO:0007669"/>
    <property type="project" value="InterPro"/>
</dbReference>
<dbReference type="InterPro" id="IPR001093">
    <property type="entry name" value="IMP_DH_GMPRt"/>
</dbReference>
<sequence length="346" mass="37960">MRIENDIKLGFKDVMFRPKRSTLKSRSEVNLEREFTFLHTQKKWKGVPVIAANMDTVGTFEMAVALAKDRIITAVHKHYTIGEWTDFLKDKPDELYNYIALSTGTGKADEEKIKKICELHPKIQFLCIDVANGYSEHFVSFVKQARQNFPDKIIIAGNVVTGEMVEELLLAGADIIKVGIGPGSVCTTRVKTGVGYPQLSAIIECADAAHGLKGHIIGDGGCKVPGDVAKAFGGGADFVMLGGMFAGHDESGGEMMEENGKKYRLFYGMSSKTAMDKHSGGVAEYRASEGKTVKVPYKGPVSETVKDILGGVRSTCTYVGASELRELSKRTTFIRVQEQENQIFKD</sequence>
<dbReference type="SUPFAM" id="SSF51412">
    <property type="entry name" value="Inosine monophosphate dehydrogenase (IMPDH)"/>
    <property type="match status" value="1"/>
</dbReference>
<dbReference type="FunFam" id="3.20.20.70:FF:000012">
    <property type="entry name" value="GMP reductase"/>
    <property type="match status" value="1"/>
</dbReference>
<dbReference type="Proteomes" id="UP000215196">
    <property type="component" value="Chromosome 1"/>
</dbReference>
<comment type="function">
    <text evidence="5 8 11">Catalyzes the irreversible NADPH-dependent deamination of GMP to IMP. It functions in the conversion of nucleobase, nucleoside and nucleotide derivatives of G to A nucleotides, and in maintaining the intracellular balance of A and G nucleotides.</text>
</comment>
<dbReference type="EC" id="1.7.1.7" evidence="8"/>
<feature type="binding site" evidence="8 10">
    <location>
        <position position="183"/>
    </location>
    <ligand>
        <name>K(+)</name>
        <dbReference type="ChEBI" id="CHEBI:29103"/>
    </ligand>
</feature>
<evidence type="ECO:0000256" key="9">
    <source>
        <dbReference type="PIRSR" id="PIRSR000235-1"/>
    </source>
</evidence>
<dbReference type="InterPro" id="IPR015875">
    <property type="entry name" value="IMP_DH/GMP_Rdtase_CS"/>
</dbReference>
<feature type="active site" description="Thioimidate intermediate" evidence="8 9">
    <location>
        <position position="186"/>
    </location>
</feature>
<keyword evidence="14" id="KW-1185">Reference proteome</keyword>
<reference evidence="13 14" key="1">
    <citation type="submission" date="2017-06" db="EMBL/GenBank/DDBJ databases">
        <authorList>
            <consortium name="Pathogen Informatics"/>
        </authorList>
    </citation>
    <scope>NUCLEOTIDE SEQUENCE [LARGE SCALE GENOMIC DNA]</scope>
    <source>
        <strain evidence="13 14">NCTC13490</strain>
    </source>
</reference>
<dbReference type="InterPro" id="IPR013785">
    <property type="entry name" value="Aldolase_TIM"/>
</dbReference>
<dbReference type="Gene3D" id="3.20.20.70">
    <property type="entry name" value="Aldolase class I"/>
    <property type="match status" value="1"/>
</dbReference>
<dbReference type="InterPro" id="IPR050139">
    <property type="entry name" value="GMP_reductase"/>
</dbReference>
<gene>
    <name evidence="8 13" type="primary">guaC</name>
    <name evidence="13" type="ORF">SAMEA4412677_01552</name>
</gene>
<dbReference type="GO" id="GO:0003920">
    <property type="term" value="F:GMP reductase activity"/>
    <property type="evidence" value="ECO:0007669"/>
    <property type="project" value="UniProtKB-UniRule"/>
</dbReference>
<dbReference type="PIRSF" id="PIRSF000235">
    <property type="entry name" value="GMP_reductase"/>
    <property type="match status" value="1"/>
</dbReference>
<keyword evidence="3 8" id="KW-0630">Potassium</keyword>
<keyword evidence="1 8" id="KW-0479">Metal-binding</keyword>
<evidence type="ECO:0000256" key="7">
    <source>
        <dbReference type="ARBA" id="ARBA00061520"/>
    </source>
</evidence>
<keyword evidence="4 8" id="KW-0560">Oxidoreductase</keyword>
<feature type="binding site" evidence="8 10">
    <location>
        <position position="181"/>
    </location>
    <ligand>
        <name>K(+)</name>
        <dbReference type="ChEBI" id="CHEBI:29103"/>
    </ligand>
</feature>
<protein>
    <recommendedName>
        <fullName evidence="8">GMP reductase</fullName>
        <ecNumber evidence="8">1.7.1.7</ecNumber>
    </recommendedName>
    <alternativeName>
        <fullName evidence="8">Guanosine 5'-monophosphate oxidoreductase</fullName>
        <shortName evidence="8">Guanosine monophosphate reductase</shortName>
    </alternativeName>
</protein>
<dbReference type="PANTHER" id="PTHR43170:SF5">
    <property type="entry name" value="GMP REDUCTASE"/>
    <property type="match status" value="1"/>
</dbReference>